<dbReference type="EMBL" id="CP098611">
    <property type="protein sequence ID" value="USR90784.1"/>
    <property type="molecule type" value="Genomic_DNA"/>
</dbReference>
<accession>A0ABY5ANK9</accession>
<name>A0ABY5ANK9_9CYAN</name>
<protein>
    <submittedName>
        <fullName evidence="4">N-acetylmuramoyl-L-alanine amidase</fullName>
    </submittedName>
</protein>
<gene>
    <name evidence="4" type="ORF">NEA10_18490</name>
</gene>
<dbReference type="Pfam" id="PF01520">
    <property type="entry name" value="Amidase_3"/>
    <property type="match status" value="1"/>
</dbReference>
<feature type="domain" description="MurNAc-LAA" evidence="3">
    <location>
        <begin position="266"/>
        <end position="375"/>
    </location>
</feature>
<dbReference type="InterPro" id="IPR050695">
    <property type="entry name" value="N-acetylmuramoyl_amidase_3"/>
</dbReference>
<evidence type="ECO:0000313" key="5">
    <source>
        <dbReference type="Proteomes" id="UP001056708"/>
    </source>
</evidence>
<dbReference type="SMART" id="SM00646">
    <property type="entry name" value="Ami_3"/>
    <property type="match status" value="1"/>
</dbReference>
<reference evidence="4" key="1">
    <citation type="submission" date="2022-06" db="EMBL/GenBank/DDBJ databases">
        <title>Genome sequence of Phormidium yuhuli AB48 isolated from an industrial photobioreactor environment.</title>
        <authorList>
            <person name="Qiu Y."/>
            <person name="Noonan A.J.C."/>
            <person name="Dofher K."/>
            <person name="Koch M."/>
            <person name="Kieft B."/>
            <person name="Lin X."/>
            <person name="Ziels R.M."/>
            <person name="Hallam S.J."/>
        </authorList>
    </citation>
    <scope>NUCLEOTIDE SEQUENCE</scope>
    <source>
        <strain evidence="4">AB48</strain>
    </source>
</reference>
<keyword evidence="2" id="KW-0732">Signal</keyword>
<dbReference type="Gene3D" id="3.40.630.40">
    <property type="entry name" value="Zn-dependent exopeptidases"/>
    <property type="match status" value="1"/>
</dbReference>
<dbReference type="RefSeq" id="WP_252662808.1">
    <property type="nucleotide sequence ID" value="NZ_CP098611.1"/>
</dbReference>
<keyword evidence="1" id="KW-0378">Hydrolase</keyword>
<dbReference type="SUPFAM" id="SSF53187">
    <property type="entry name" value="Zn-dependent exopeptidases"/>
    <property type="match status" value="1"/>
</dbReference>
<dbReference type="InterPro" id="IPR002508">
    <property type="entry name" value="MurNAc-LAA_cat"/>
</dbReference>
<dbReference type="PANTHER" id="PTHR30404:SF0">
    <property type="entry name" value="N-ACETYLMURAMOYL-L-ALANINE AMIDASE AMIC"/>
    <property type="match status" value="1"/>
</dbReference>
<keyword evidence="5" id="KW-1185">Reference proteome</keyword>
<dbReference type="Proteomes" id="UP001056708">
    <property type="component" value="Chromosome"/>
</dbReference>
<organism evidence="4 5">
    <name type="scientific">Phormidium yuhuli AB48</name>
    <dbReference type="NCBI Taxonomy" id="2940671"/>
    <lineage>
        <taxon>Bacteria</taxon>
        <taxon>Bacillati</taxon>
        <taxon>Cyanobacteriota</taxon>
        <taxon>Cyanophyceae</taxon>
        <taxon>Oscillatoriophycideae</taxon>
        <taxon>Oscillatoriales</taxon>
        <taxon>Oscillatoriaceae</taxon>
        <taxon>Phormidium</taxon>
        <taxon>Phormidium yuhuli</taxon>
    </lineage>
</organism>
<dbReference type="PANTHER" id="PTHR30404">
    <property type="entry name" value="N-ACETYLMURAMOYL-L-ALANINE AMIDASE"/>
    <property type="match status" value="1"/>
</dbReference>
<proteinExistence type="predicted"/>
<evidence type="ECO:0000313" key="4">
    <source>
        <dbReference type="EMBL" id="USR90784.1"/>
    </source>
</evidence>
<sequence>MPRVHWWLSSLTSILMVAQMAPIAEAKSIDVPSPEAKALEVDPTDSWKSLKVTVDSSEVEDESYLSQSPRSEVATIEAIDITVEGNRVLIRADRPLDQRSYWDRSTLAYQIEIRNARLSGNFQRPDTNDSDAIAWIRTEQTDANTVMVRVMPAPQVSIGEINQPSPSLLSLELNGYQAQGNLPTPHLGSNLSGQGNLGNIPNSQIVIVLDPGHGGSDPGAVGIGGLSEIDIVNPMSHRIRDLLEEQGVRVIMTREDNRTLSLEARVELANRVNGNLFVSLHANAISMSRPDVNGIETYYFQTGEQLARTLHRSLIEATGGPDRGVRTARFYVLRHTRMPAVLLELGFVTGAQDARRLADPQYREVLSQAIARGILQYVRQYCPGPQC</sequence>
<evidence type="ECO:0000256" key="2">
    <source>
        <dbReference type="SAM" id="SignalP"/>
    </source>
</evidence>
<evidence type="ECO:0000259" key="3">
    <source>
        <dbReference type="SMART" id="SM00646"/>
    </source>
</evidence>
<feature type="chain" id="PRO_5045346485" evidence="2">
    <location>
        <begin position="27"/>
        <end position="387"/>
    </location>
</feature>
<evidence type="ECO:0000256" key="1">
    <source>
        <dbReference type="ARBA" id="ARBA00022801"/>
    </source>
</evidence>
<dbReference type="CDD" id="cd02696">
    <property type="entry name" value="MurNAc-LAA"/>
    <property type="match status" value="1"/>
</dbReference>
<feature type="signal peptide" evidence="2">
    <location>
        <begin position="1"/>
        <end position="26"/>
    </location>
</feature>